<evidence type="ECO:0000313" key="3">
    <source>
        <dbReference type="EMBL" id="GCE02776.1"/>
    </source>
</evidence>
<proteinExistence type="predicted"/>
<evidence type="ECO:0000259" key="2">
    <source>
        <dbReference type="Pfam" id="PF00535"/>
    </source>
</evidence>
<name>A0A401Z7I6_9CHLR</name>
<dbReference type="PANTHER" id="PTHR43685">
    <property type="entry name" value="GLYCOSYLTRANSFERASE"/>
    <property type="match status" value="1"/>
</dbReference>
<feature type="transmembrane region" description="Helical" evidence="1">
    <location>
        <begin position="285"/>
        <end position="305"/>
    </location>
</feature>
<evidence type="ECO:0000256" key="1">
    <source>
        <dbReference type="SAM" id="Phobius"/>
    </source>
</evidence>
<keyword evidence="1" id="KW-1133">Transmembrane helix</keyword>
<dbReference type="Proteomes" id="UP000287224">
    <property type="component" value="Unassembled WGS sequence"/>
</dbReference>
<dbReference type="RefSeq" id="WP_126594123.1">
    <property type="nucleotide sequence ID" value="NZ_BIFQ01000001.1"/>
</dbReference>
<accession>A0A401Z7I6</accession>
<feature type="domain" description="Glycosyltransferase 2-like" evidence="2">
    <location>
        <begin position="10"/>
        <end position="174"/>
    </location>
</feature>
<sequence length="334" mass="36907">MNTATELTVSVIICAYTQDRWDWLVQAVESVQKQTRPASEIIVIIDHNPSLLVMAQTQLREIIVSGNRETRGLSGARNSGIALARGEALAFLDDDAIAAPDWLEQLTQSMHDPQILGTGGAVQPYWTKQKPAWLPEEFYWVVGCTYRGLPDTTAPIRNPIGANMCIRREVFSTIGGFRSGIGRVGTRPVGCEETELCIRARQYWPQRTFLFHPQAQVSHVVPEQRANWRYYRSRCYAEGISKAFVARFVGAKDSLSSESAYTLQTLPAGVLKNIKAALVGRDRAGFARAGAIIMGLLITAIGYLVGRCFAQPTKDEQQLTPIPVVDDTLQAPTI</sequence>
<dbReference type="InterPro" id="IPR001173">
    <property type="entry name" value="Glyco_trans_2-like"/>
</dbReference>
<dbReference type="EMBL" id="BIFQ01000001">
    <property type="protein sequence ID" value="GCE02776.1"/>
    <property type="molecule type" value="Genomic_DNA"/>
</dbReference>
<organism evidence="3 4">
    <name type="scientific">Dictyobacter aurantiacus</name>
    <dbReference type="NCBI Taxonomy" id="1936993"/>
    <lineage>
        <taxon>Bacteria</taxon>
        <taxon>Bacillati</taxon>
        <taxon>Chloroflexota</taxon>
        <taxon>Ktedonobacteria</taxon>
        <taxon>Ktedonobacterales</taxon>
        <taxon>Dictyobacteraceae</taxon>
        <taxon>Dictyobacter</taxon>
    </lineage>
</organism>
<reference evidence="4" key="1">
    <citation type="submission" date="2018-12" db="EMBL/GenBank/DDBJ databases">
        <title>Tengunoibacter tsumagoiensis gen. nov., sp. nov., Dictyobacter kobayashii sp. nov., D. alpinus sp. nov., and D. joshuensis sp. nov. and description of Dictyobacteraceae fam. nov. within the order Ktedonobacterales isolated from Tengu-no-mugimeshi.</title>
        <authorList>
            <person name="Wang C.M."/>
            <person name="Zheng Y."/>
            <person name="Sakai Y."/>
            <person name="Toyoda A."/>
            <person name="Minakuchi Y."/>
            <person name="Abe K."/>
            <person name="Yokota A."/>
            <person name="Yabe S."/>
        </authorList>
    </citation>
    <scope>NUCLEOTIDE SEQUENCE [LARGE SCALE GENOMIC DNA]</scope>
    <source>
        <strain evidence="4">S-27</strain>
    </source>
</reference>
<protein>
    <submittedName>
        <fullName evidence="3">Glycosyl transferase family 2</fullName>
    </submittedName>
</protein>
<dbReference type="GO" id="GO:0016740">
    <property type="term" value="F:transferase activity"/>
    <property type="evidence" value="ECO:0007669"/>
    <property type="project" value="UniProtKB-KW"/>
</dbReference>
<gene>
    <name evidence="3" type="ORF">KDAU_01050</name>
</gene>
<dbReference type="InterPro" id="IPR050834">
    <property type="entry name" value="Glycosyltransf_2"/>
</dbReference>
<dbReference type="AlphaFoldDB" id="A0A401Z7I6"/>
<dbReference type="OrthoDB" id="153025at2"/>
<dbReference type="Pfam" id="PF00535">
    <property type="entry name" value="Glycos_transf_2"/>
    <property type="match status" value="1"/>
</dbReference>
<evidence type="ECO:0000313" key="4">
    <source>
        <dbReference type="Proteomes" id="UP000287224"/>
    </source>
</evidence>
<keyword evidence="1" id="KW-0472">Membrane</keyword>
<keyword evidence="1" id="KW-0812">Transmembrane</keyword>
<keyword evidence="4" id="KW-1185">Reference proteome</keyword>
<dbReference type="Gene3D" id="3.90.550.10">
    <property type="entry name" value="Spore Coat Polysaccharide Biosynthesis Protein SpsA, Chain A"/>
    <property type="match status" value="1"/>
</dbReference>
<comment type="caution">
    <text evidence="3">The sequence shown here is derived from an EMBL/GenBank/DDBJ whole genome shotgun (WGS) entry which is preliminary data.</text>
</comment>
<dbReference type="InterPro" id="IPR029044">
    <property type="entry name" value="Nucleotide-diphossugar_trans"/>
</dbReference>
<keyword evidence="3" id="KW-0808">Transferase</keyword>
<dbReference type="PANTHER" id="PTHR43685:SF2">
    <property type="entry name" value="GLYCOSYLTRANSFERASE 2-LIKE DOMAIN-CONTAINING PROTEIN"/>
    <property type="match status" value="1"/>
</dbReference>
<dbReference type="SUPFAM" id="SSF53448">
    <property type="entry name" value="Nucleotide-diphospho-sugar transferases"/>
    <property type="match status" value="1"/>
</dbReference>